<evidence type="ECO:0000259" key="3">
    <source>
        <dbReference type="Pfam" id="PF25583"/>
    </source>
</evidence>
<dbReference type="Proteomes" id="UP000031366">
    <property type="component" value="Unassembled WGS sequence"/>
</dbReference>
<dbReference type="InterPro" id="IPR051534">
    <property type="entry name" value="CBASS_pafABC_assoc_protein"/>
</dbReference>
<dbReference type="Pfam" id="PF25583">
    <property type="entry name" value="WCX"/>
    <property type="match status" value="1"/>
</dbReference>
<name>A0A0C1RCB7_9CLOT</name>
<sequence>MSKAKLLFDLIIYVNTKQSFTAQDVAYEFNVSLRTAHRYLIELGEMGIPIYTEQGRNGGYRTLKNRTLPPILFDEDEAFAIFFAFRSLNYFQSLPFSINIDSVSRKLYVSLPDDTKNKIDRLESVLLVWCKKRSVPSPYLKEIIEASIKNHVVIIKYQSKTEDKIKEVKPIGVYTDNGFWYMPAFDMEHKTIRLFRVDRILSFEDSKKVFNVTTNLESWLTNHVVNNPVRLHVKLTREGLRQCRSEAWLEPNIISSEDGNGYVDMEVDQSEIPFISEYFFHLGIDAKVIEPNEVIDYIKEQTRQLLNHYQ</sequence>
<dbReference type="PANTHER" id="PTHR34580">
    <property type="match status" value="1"/>
</dbReference>
<dbReference type="Pfam" id="PF13280">
    <property type="entry name" value="WYL"/>
    <property type="match status" value="1"/>
</dbReference>
<dbReference type="Gene3D" id="1.10.10.10">
    <property type="entry name" value="Winged helix-like DNA-binding domain superfamily/Winged helix DNA-binding domain"/>
    <property type="match status" value="1"/>
</dbReference>
<dbReference type="RefSeq" id="WP_039630847.1">
    <property type="nucleotide sequence ID" value="NZ_AYSO01000013.1"/>
</dbReference>
<feature type="domain" description="WCX" evidence="3">
    <location>
        <begin position="228"/>
        <end position="306"/>
    </location>
</feature>
<feature type="domain" description="Helix-turn-helix type 11" evidence="1">
    <location>
        <begin position="9"/>
        <end position="61"/>
    </location>
</feature>
<evidence type="ECO:0000259" key="1">
    <source>
        <dbReference type="Pfam" id="PF08279"/>
    </source>
</evidence>
<gene>
    <name evidence="4" type="ORF">U732_3632</name>
</gene>
<dbReference type="InterPro" id="IPR013196">
    <property type="entry name" value="HTH_11"/>
</dbReference>
<evidence type="ECO:0000259" key="2">
    <source>
        <dbReference type="Pfam" id="PF13280"/>
    </source>
</evidence>
<dbReference type="SUPFAM" id="SSF46785">
    <property type="entry name" value="Winged helix' DNA-binding domain"/>
    <property type="match status" value="1"/>
</dbReference>
<dbReference type="InterPro" id="IPR036390">
    <property type="entry name" value="WH_DNA-bd_sf"/>
</dbReference>
<organism evidence="4 5">
    <name type="scientific">Clostridium argentinense CDC 2741</name>
    <dbReference type="NCBI Taxonomy" id="1418104"/>
    <lineage>
        <taxon>Bacteria</taxon>
        <taxon>Bacillati</taxon>
        <taxon>Bacillota</taxon>
        <taxon>Clostridia</taxon>
        <taxon>Eubacteriales</taxon>
        <taxon>Clostridiaceae</taxon>
        <taxon>Clostridium</taxon>
    </lineage>
</organism>
<keyword evidence="5" id="KW-1185">Reference proteome</keyword>
<evidence type="ECO:0000313" key="5">
    <source>
        <dbReference type="Proteomes" id="UP000031366"/>
    </source>
</evidence>
<dbReference type="EMBL" id="AYSO01000013">
    <property type="protein sequence ID" value="KIE47971.1"/>
    <property type="molecule type" value="Genomic_DNA"/>
</dbReference>
<dbReference type="AlphaFoldDB" id="A0A0C1RCB7"/>
<dbReference type="PANTHER" id="PTHR34580:SF9">
    <property type="entry name" value="SLL5097 PROTEIN"/>
    <property type="match status" value="1"/>
</dbReference>
<comment type="caution">
    <text evidence="4">The sequence shown here is derived from an EMBL/GenBank/DDBJ whole genome shotgun (WGS) entry which is preliminary data.</text>
</comment>
<accession>A0A0C1RCB7</accession>
<evidence type="ECO:0000313" key="4">
    <source>
        <dbReference type="EMBL" id="KIE47971.1"/>
    </source>
</evidence>
<reference evidence="4 5" key="1">
    <citation type="journal article" date="2015" name="Infect. Genet. Evol.">
        <title>Genomic sequences of six botulinum neurotoxin-producing strains representing three clostridial species illustrate the mobility and diversity of botulinum neurotoxin genes.</title>
        <authorList>
            <person name="Smith T.J."/>
            <person name="Hill K.K."/>
            <person name="Xie G."/>
            <person name="Foley B.T."/>
            <person name="Williamson C.H."/>
            <person name="Foster J.T."/>
            <person name="Johnson S.L."/>
            <person name="Chertkov O."/>
            <person name="Teshima H."/>
            <person name="Gibbons H.S."/>
            <person name="Johnsky L.A."/>
            <person name="Karavis M.A."/>
            <person name="Smith L.A."/>
        </authorList>
    </citation>
    <scope>NUCLEOTIDE SEQUENCE [LARGE SCALE GENOMIC DNA]</scope>
    <source>
        <strain evidence="4 5">CDC 2741</strain>
    </source>
</reference>
<dbReference type="Pfam" id="PF08279">
    <property type="entry name" value="HTH_11"/>
    <property type="match status" value="1"/>
</dbReference>
<proteinExistence type="predicted"/>
<feature type="domain" description="WYL" evidence="2">
    <location>
        <begin position="139"/>
        <end position="203"/>
    </location>
</feature>
<dbReference type="InterPro" id="IPR026881">
    <property type="entry name" value="WYL_dom"/>
</dbReference>
<protein>
    <submittedName>
        <fullName evidence="4">WYL domain protein</fullName>
    </submittedName>
</protein>
<dbReference type="STRING" id="29341.RSJ17_17790"/>
<dbReference type="PROSITE" id="PS52050">
    <property type="entry name" value="WYL"/>
    <property type="match status" value="1"/>
</dbReference>
<dbReference type="InterPro" id="IPR057727">
    <property type="entry name" value="WCX_dom"/>
</dbReference>
<dbReference type="OrthoDB" id="9815009at2"/>
<dbReference type="InterPro" id="IPR036388">
    <property type="entry name" value="WH-like_DNA-bd_sf"/>
</dbReference>